<evidence type="ECO:0000313" key="3">
    <source>
        <dbReference type="Proteomes" id="UP001465976"/>
    </source>
</evidence>
<feature type="region of interest" description="Disordered" evidence="1">
    <location>
        <begin position="1"/>
        <end position="37"/>
    </location>
</feature>
<dbReference type="EMBL" id="JBAHYK010000077">
    <property type="protein sequence ID" value="KAL0578948.1"/>
    <property type="molecule type" value="Genomic_DNA"/>
</dbReference>
<gene>
    <name evidence="2" type="ORF">V5O48_003039</name>
</gene>
<proteinExistence type="predicted"/>
<organism evidence="2 3">
    <name type="scientific">Marasmius crinis-equi</name>
    <dbReference type="NCBI Taxonomy" id="585013"/>
    <lineage>
        <taxon>Eukaryota</taxon>
        <taxon>Fungi</taxon>
        <taxon>Dikarya</taxon>
        <taxon>Basidiomycota</taxon>
        <taxon>Agaricomycotina</taxon>
        <taxon>Agaricomycetes</taxon>
        <taxon>Agaricomycetidae</taxon>
        <taxon>Agaricales</taxon>
        <taxon>Marasmiineae</taxon>
        <taxon>Marasmiaceae</taxon>
        <taxon>Marasmius</taxon>
    </lineage>
</organism>
<evidence type="ECO:0000256" key="1">
    <source>
        <dbReference type="SAM" id="MobiDB-lite"/>
    </source>
</evidence>
<reference evidence="2 3" key="1">
    <citation type="submission" date="2024-02" db="EMBL/GenBank/DDBJ databases">
        <title>A draft genome for the cacao thread blight pathogen Marasmius crinis-equi.</title>
        <authorList>
            <person name="Cohen S.P."/>
            <person name="Baruah I.K."/>
            <person name="Amoako-Attah I."/>
            <person name="Bukari Y."/>
            <person name="Meinhardt L.W."/>
            <person name="Bailey B.A."/>
        </authorList>
    </citation>
    <scope>NUCLEOTIDE SEQUENCE [LARGE SCALE GENOMIC DNA]</scope>
    <source>
        <strain evidence="2 3">GH-76</strain>
    </source>
</reference>
<name>A0ABR3FTY9_9AGAR</name>
<protein>
    <submittedName>
        <fullName evidence="2">Uncharacterized protein</fullName>
    </submittedName>
</protein>
<comment type="caution">
    <text evidence="2">The sequence shown here is derived from an EMBL/GenBank/DDBJ whole genome shotgun (WGS) entry which is preliminary data.</text>
</comment>
<sequence length="339" mass="37762">MDYPENDTPPCQENPSGQDSADLTQASPAAATVQPVPQQPDCLMISLDDLPDLRIDQQKRKLGPVSDSFFESTKDWAARLQTEDIDRESEEYQFVLRNTKHLDKFVAPQAINATSSKKFRLEDDLNLRKDAALGSGPLQDDELVAALLAQKGVMRSTLLFLPQPRKGRTSTRKILSADLCRRGRPEADPMPMGLVAQLIMKNSKNPTYSPSTSCPEGCDFYAAGLEQVFDHLLFQCTQKAKYQAMHQGYLPRAERGATGRYDDPGNRDLTTIDQAVAHFPLLSRQSAAEEFDCGFDFKLSEEAGVVAEVKKMWIDEVEFTIGSNLASLLRRKEALMSKP</sequence>
<dbReference type="Proteomes" id="UP001465976">
    <property type="component" value="Unassembled WGS sequence"/>
</dbReference>
<keyword evidence="3" id="KW-1185">Reference proteome</keyword>
<feature type="compositionally biased region" description="Polar residues" evidence="1">
    <location>
        <begin position="9"/>
        <end position="27"/>
    </location>
</feature>
<accession>A0ABR3FTY9</accession>
<evidence type="ECO:0000313" key="2">
    <source>
        <dbReference type="EMBL" id="KAL0578948.1"/>
    </source>
</evidence>